<feature type="compositionally biased region" description="Low complexity" evidence="1">
    <location>
        <begin position="66"/>
        <end position="82"/>
    </location>
</feature>
<proteinExistence type="predicted"/>
<dbReference type="AlphaFoldDB" id="A0A6A6U9X9"/>
<feature type="compositionally biased region" description="Polar residues" evidence="1">
    <location>
        <begin position="40"/>
        <end position="51"/>
    </location>
</feature>
<accession>A0A6A6U9X9</accession>
<protein>
    <submittedName>
        <fullName evidence="2">Uncharacterized protein</fullName>
    </submittedName>
</protein>
<feature type="compositionally biased region" description="Pro residues" evidence="1">
    <location>
        <begin position="25"/>
        <end position="36"/>
    </location>
</feature>
<feature type="compositionally biased region" description="Basic and acidic residues" evidence="1">
    <location>
        <begin position="1"/>
        <end position="10"/>
    </location>
</feature>
<keyword evidence="3" id="KW-1185">Reference proteome</keyword>
<sequence>MGTKPHKDDPLAYGYLPNQASGHNRPPPQQYPPTGPPFFHSQSHPNASPPTQSYGHPQQYGPPPQSYGQPYQHPPSYVQPQQQYPPPYGNTPPPYGTPPPQYGHSVHSRYFGDIGQTIASGRYCSNEAIYRPLGIS</sequence>
<gene>
    <name evidence="2" type="ORF">BT63DRAFT_426557</name>
</gene>
<evidence type="ECO:0000313" key="3">
    <source>
        <dbReference type="Proteomes" id="UP000799302"/>
    </source>
</evidence>
<reference evidence="2" key="1">
    <citation type="journal article" date="2020" name="Stud. Mycol.">
        <title>101 Dothideomycetes genomes: a test case for predicting lifestyles and emergence of pathogens.</title>
        <authorList>
            <person name="Haridas S."/>
            <person name="Albert R."/>
            <person name="Binder M."/>
            <person name="Bloem J."/>
            <person name="Labutti K."/>
            <person name="Salamov A."/>
            <person name="Andreopoulos B."/>
            <person name="Baker S."/>
            <person name="Barry K."/>
            <person name="Bills G."/>
            <person name="Bluhm B."/>
            <person name="Cannon C."/>
            <person name="Castanera R."/>
            <person name="Culley D."/>
            <person name="Daum C."/>
            <person name="Ezra D."/>
            <person name="Gonzalez J."/>
            <person name="Henrissat B."/>
            <person name="Kuo A."/>
            <person name="Liang C."/>
            <person name="Lipzen A."/>
            <person name="Lutzoni F."/>
            <person name="Magnuson J."/>
            <person name="Mondo S."/>
            <person name="Nolan M."/>
            <person name="Ohm R."/>
            <person name="Pangilinan J."/>
            <person name="Park H.-J."/>
            <person name="Ramirez L."/>
            <person name="Alfaro M."/>
            <person name="Sun H."/>
            <person name="Tritt A."/>
            <person name="Yoshinaga Y."/>
            <person name="Zwiers L.-H."/>
            <person name="Turgeon B."/>
            <person name="Goodwin S."/>
            <person name="Spatafora J."/>
            <person name="Crous P."/>
            <person name="Grigoriev I."/>
        </authorList>
    </citation>
    <scope>NUCLEOTIDE SEQUENCE</scope>
    <source>
        <strain evidence="2">CBS 115976</strain>
    </source>
</reference>
<dbReference type="Proteomes" id="UP000799302">
    <property type="component" value="Unassembled WGS sequence"/>
</dbReference>
<evidence type="ECO:0000313" key="2">
    <source>
        <dbReference type="EMBL" id="KAF2667704.1"/>
    </source>
</evidence>
<dbReference type="EMBL" id="MU004237">
    <property type="protein sequence ID" value="KAF2667704.1"/>
    <property type="molecule type" value="Genomic_DNA"/>
</dbReference>
<feature type="compositionally biased region" description="Pro residues" evidence="1">
    <location>
        <begin position="83"/>
        <end position="101"/>
    </location>
</feature>
<evidence type="ECO:0000256" key="1">
    <source>
        <dbReference type="SAM" id="MobiDB-lite"/>
    </source>
</evidence>
<organism evidence="2 3">
    <name type="scientific">Microthyrium microscopicum</name>
    <dbReference type="NCBI Taxonomy" id="703497"/>
    <lineage>
        <taxon>Eukaryota</taxon>
        <taxon>Fungi</taxon>
        <taxon>Dikarya</taxon>
        <taxon>Ascomycota</taxon>
        <taxon>Pezizomycotina</taxon>
        <taxon>Dothideomycetes</taxon>
        <taxon>Dothideomycetes incertae sedis</taxon>
        <taxon>Microthyriales</taxon>
        <taxon>Microthyriaceae</taxon>
        <taxon>Microthyrium</taxon>
    </lineage>
</organism>
<feature type="region of interest" description="Disordered" evidence="1">
    <location>
        <begin position="1"/>
        <end position="108"/>
    </location>
</feature>
<name>A0A6A6U9X9_9PEZI</name>